<reference evidence="2 3" key="1">
    <citation type="submission" date="2013-11" db="EMBL/GenBank/DDBJ databases">
        <title>Genome sequencing of Stegodyphus mimosarum.</title>
        <authorList>
            <person name="Bechsgaard J."/>
        </authorList>
    </citation>
    <scope>NUCLEOTIDE SEQUENCE [LARGE SCALE GENOMIC DNA]</scope>
</reference>
<feature type="compositionally biased region" description="Basic residues" evidence="1">
    <location>
        <begin position="75"/>
        <end position="89"/>
    </location>
</feature>
<feature type="non-terminal residue" evidence="2">
    <location>
        <position position="89"/>
    </location>
</feature>
<evidence type="ECO:0000256" key="1">
    <source>
        <dbReference type="SAM" id="MobiDB-lite"/>
    </source>
</evidence>
<dbReference type="EMBL" id="KK113625">
    <property type="protein sequence ID" value="KFM60617.1"/>
    <property type="molecule type" value="Genomic_DNA"/>
</dbReference>
<dbReference type="STRING" id="407821.A0A087T678"/>
<dbReference type="AlphaFoldDB" id="A0A087T678"/>
<protein>
    <submittedName>
        <fullName evidence="2">Uncharacterized protein</fullName>
    </submittedName>
</protein>
<evidence type="ECO:0000313" key="2">
    <source>
        <dbReference type="EMBL" id="KFM60617.1"/>
    </source>
</evidence>
<feature type="region of interest" description="Disordered" evidence="1">
    <location>
        <begin position="60"/>
        <end position="89"/>
    </location>
</feature>
<dbReference type="Proteomes" id="UP000054359">
    <property type="component" value="Unassembled WGS sequence"/>
</dbReference>
<accession>A0A087T678</accession>
<organism evidence="2 3">
    <name type="scientific">Stegodyphus mimosarum</name>
    <name type="common">African social velvet spider</name>
    <dbReference type="NCBI Taxonomy" id="407821"/>
    <lineage>
        <taxon>Eukaryota</taxon>
        <taxon>Metazoa</taxon>
        <taxon>Ecdysozoa</taxon>
        <taxon>Arthropoda</taxon>
        <taxon>Chelicerata</taxon>
        <taxon>Arachnida</taxon>
        <taxon>Araneae</taxon>
        <taxon>Araneomorphae</taxon>
        <taxon>Entelegynae</taxon>
        <taxon>Eresoidea</taxon>
        <taxon>Eresidae</taxon>
        <taxon>Stegodyphus</taxon>
    </lineage>
</organism>
<proteinExistence type="predicted"/>
<keyword evidence="3" id="KW-1185">Reference proteome</keyword>
<evidence type="ECO:0000313" key="3">
    <source>
        <dbReference type="Proteomes" id="UP000054359"/>
    </source>
</evidence>
<name>A0A087T678_STEMI</name>
<sequence length="89" mass="9675">MVETCLPIEDGELHDLSQYPSTLSVSSTMNLSSSMSSLTLGSPTEKEPAIEYCSLVSEGSSRIRHGSSNQLTRQRSLKCKNSKNGKNSH</sequence>
<gene>
    <name evidence="2" type="ORF">X975_20358</name>
</gene>